<dbReference type="CDD" id="cd18666">
    <property type="entry name" value="CD1_tandem_CHD1-2_like"/>
    <property type="match status" value="1"/>
</dbReference>
<evidence type="ECO:0000256" key="4">
    <source>
        <dbReference type="ARBA" id="ARBA00022801"/>
    </source>
</evidence>
<dbReference type="InterPro" id="IPR040793">
    <property type="entry name" value="CDH1_2_SANT_HL1"/>
</dbReference>
<dbReference type="SMART" id="SM00487">
    <property type="entry name" value="DEXDc"/>
    <property type="match status" value="1"/>
</dbReference>
<dbReference type="PROSITE" id="PS00598">
    <property type="entry name" value="CHROMO_1"/>
    <property type="match status" value="2"/>
</dbReference>
<feature type="domain" description="Helicase ATP-binding" evidence="14">
    <location>
        <begin position="323"/>
        <end position="493"/>
    </location>
</feature>
<dbReference type="GO" id="GO:0034728">
    <property type="term" value="P:nucleosome organization"/>
    <property type="evidence" value="ECO:0007669"/>
    <property type="project" value="TreeGrafter"/>
</dbReference>
<evidence type="ECO:0000259" key="15">
    <source>
        <dbReference type="PROSITE" id="PS51194"/>
    </source>
</evidence>
<feature type="region of interest" description="Disordered" evidence="12">
    <location>
        <begin position="900"/>
        <end position="935"/>
    </location>
</feature>
<evidence type="ECO:0000256" key="2">
    <source>
        <dbReference type="ARBA" id="ARBA00022737"/>
    </source>
</evidence>
<dbReference type="GO" id="GO:0042393">
    <property type="term" value="F:histone binding"/>
    <property type="evidence" value="ECO:0007669"/>
    <property type="project" value="TreeGrafter"/>
</dbReference>
<evidence type="ECO:0000256" key="1">
    <source>
        <dbReference type="ARBA" id="ARBA00004123"/>
    </source>
</evidence>
<dbReference type="SMART" id="SM01176">
    <property type="entry name" value="DUF4208"/>
    <property type="match status" value="1"/>
</dbReference>
<evidence type="ECO:0000256" key="6">
    <source>
        <dbReference type="ARBA" id="ARBA00023015"/>
    </source>
</evidence>
<dbReference type="InterPro" id="IPR049730">
    <property type="entry name" value="SNF2/RAD54-like_C"/>
</dbReference>
<evidence type="ECO:0000256" key="8">
    <source>
        <dbReference type="ARBA" id="ARBA00023163"/>
    </source>
</evidence>
<dbReference type="InterPro" id="IPR016197">
    <property type="entry name" value="Chromo-like_dom_sf"/>
</dbReference>
<dbReference type="PANTHER" id="PTHR45623:SF7">
    <property type="entry name" value="CHROMODOMAIN-HELICASE-DNA-BINDING PROTEIN 1"/>
    <property type="match status" value="1"/>
</dbReference>
<dbReference type="InterPro" id="IPR038718">
    <property type="entry name" value="SNF2-like_sf"/>
</dbReference>
<feature type="compositionally biased region" description="Basic and acidic residues" evidence="12">
    <location>
        <begin position="1447"/>
        <end position="1464"/>
    </location>
</feature>
<dbReference type="FunFam" id="2.40.50.40:FF:000014">
    <property type="entry name" value="Chromodomain-helicase-DNA-binding protein 2 isoform 1"/>
    <property type="match status" value="1"/>
</dbReference>
<dbReference type="GO" id="GO:0005524">
    <property type="term" value="F:ATP binding"/>
    <property type="evidence" value="ECO:0007669"/>
    <property type="project" value="UniProtKB-KW"/>
</dbReference>
<dbReference type="InterPro" id="IPR025260">
    <property type="entry name" value="CHD1-like_C"/>
</dbReference>
<dbReference type="CDD" id="cd18793">
    <property type="entry name" value="SF2_C_SNF"/>
    <property type="match status" value="1"/>
</dbReference>
<keyword evidence="9" id="KW-0539">Nucleus</keyword>
<organism evidence="16 17">
    <name type="scientific">Falco tinnunculus</name>
    <name type="common">Common kestrel</name>
    <dbReference type="NCBI Taxonomy" id="100819"/>
    <lineage>
        <taxon>Eukaryota</taxon>
        <taxon>Metazoa</taxon>
        <taxon>Chordata</taxon>
        <taxon>Craniata</taxon>
        <taxon>Vertebrata</taxon>
        <taxon>Euteleostomi</taxon>
        <taxon>Archelosauria</taxon>
        <taxon>Archosauria</taxon>
        <taxon>Dinosauria</taxon>
        <taxon>Saurischia</taxon>
        <taxon>Theropoda</taxon>
        <taxon>Coelurosauria</taxon>
        <taxon>Aves</taxon>
        <taxon>Neognathae</taxon>
        <taxon>Neoaves</taxon>
        <taxon>Telluraves</taxon>
        <taxon>Australaves</taxon>
        <taxon>Falconiformes</taxon>
        <taxon>Falconidae</taxon>
        <taxon>Falco</taxon>
    </lineage>
</organism>
<feature type="compositionally biased region" description="Basic and acidic residues" evidence="12">
    <location>
        <begin position="24"/>
        <end position="37"/>
    </location>
</feature>
<evidence type="ECO:0000259" key="14">
    <source>
        <dbReference type="PROSITE" id="PS51192"/>
    </source>
</evidence>
<dbReference type="InterPro" id="IPR027417">
    <property type="entry name" value="P-loop_NTPase"/>
</dbReference>
<dbReference type="SUPFAM" id="SSF52540">
    <property type="entry name" value="P-loop containing nucleoside triphosphate hydrolases"/>
    <property type="match status" value="2"/>
</dbReference>
<accession>A0A8C4V3T7</accession>
<dbReference type="InterPro" id="IPR014001">
    <property type="entry name" value="Helicase_ATP-bd"/>
</dbReference>
<keyword evidence="5" id="KW-0067">ATP-binding</keyword>
<feature type="compositionally biased region" description="Low complexity" evidence="12">
    <location>
        <begin position="9"/>
        <end position="20"/>
    </location>
</feature>
<dbReference type="InterPro" id="IPR023779">
    <property type="entry name" value="Chromodomain_CS"/>
</dbReference>
<dbReference type="FunFam" id="3.40.50.10810:FF:000007">
    <property type="entry name" value="Chromodomain-helicase-DNA-binding protein 2 isoform 1"/>
    <property type="match status" value="1"/>
</dbReference>
<dbReference type="PROSITE" id="PS51192">
    <property type="entry name" value="HELICASE_ATP_BIND_1"/>
    <property type="match status" value="1"/>
</dbReference>
<dbReference type="GO" id="GO:0000785">
    <property type="term" value="C:chromatin"/>
    <property type="evidence" value="ECO:0007669"/>
    <property type="project" value="TreeGrafter"/>
</dbReference>
<protein>
    <recommendedName>
        <fullName evidence="18">DNA helicase</fullName>
    </recommendedName>
</protein>
<dbReference type="GO" id="GO:0003677">
    <property type="term" value="F:DNA binding"/>
    <property type="evidence" value="ECO:0007669"/>
    <property type="project" value="UniProtKB-KW"/>
</dbReference>
<evidence type="ECO:0000256" key="7">
    <source>
        <dbReference type="ARBA" id="ARBA00023125"/>
    </source>
</evidence>
<keyword evidence="11" id="KW-0175">Coiled coil</keyword>
<feature type="compositionally biased region" description="Basic and acidic residues" evidence="12">
    <location>
        <begin position="73"/>
        <end position="82"/>
    </location>
</feature>
<dbReference type="GO" id="GO:0005634">
    <property type="term" value="C:nucleus"/>
    <property type="evidence" value="ECO:0007669"/>
    <property type="project" value="UniProtKB-SubCell"/>
</dbReference>
<feature type="region of interest" description="Disordered" evidence="12">
    <location>
        <begin position="1332"/>
        <end position="1473"/>
    </location>
</feature>
<name>A0A8C4V3T7_FALTI</name>
<evidence type="ECO:0000259" key="13">
    <source>
        <dbReference type="PROSITE" id="PS50013"/>
    </source>
</evidence>
<evidence type="ECO:0000256" key="11">
    <source>
        <dbReference type="SAM" id="Coils"/>
    </source>
</evidence>
<comment type="subcellular location">
    <subcellularLocation>
        <location evidence="1">Nucleus</location>
    </subcellularLocation>
</comment>
<dbReference type="InterPro" id="IPR056302">
    <property type="entry name" value="CHD1-2/Hrp3_HTH"/>
</dbReference>
<reference evidence="16" key="1">
    <citation type="submission" date="2025-08" db="UniProtKB">
        <authorList>
            <consortium name="Ensembl"/>
        </authorList>
    </citation>
    <scope>IDENTIFICATION</scope>
</reference>
<dbReference type="SMART" id="SM00298">
    <property type="entry name" value="CHROMO"/>
    <property type="match status" value="2"/>
</dbReference>
<feature type="domain" description="Helicase C-terminal" evidence="15">
    <location>
        <begin position="622"/>
        <end position="773"/>
    </location>
</feature>
<proteinExistence type="predicted"/>
<dbReference type="Pfam" id="PF00271">
    <property type="entry name" value="Helicase_C"/>
    <property type="match status" value="1"/>
</dbReference>
<dbReference type="CDD" id="cd18661">
    <property type="entry name" value="CD2_tandem_CHD1-2_like"/>
    <property type="match status" value="1"/>
</dbReference>
<keyword evidence="17" id="KW-1185">Reference proteome</keyword>
<keyword evidence="8" id="KW-0804">Transcription</keyword>
<sequence>MYSEDWQMSGSGSVSGTGSDSESEEAREKSSYEDKVLHFRYSGQKKRQLDSSDDDDYDKRGSRRQATVNVSYKEAEETKTDSDDLLEVCGEDVPQPEEDEFETIEKFMDSRIGRKGATGAATTIYAVEADGDPNTGFEKSKELGEVQYLIKWKGWSHIHNTWETEETLKQQNVKGMKKLDNYKKKDQETKRWLKNASPEDVEYYNCQQELTDDLHKQYQIVERIIAHSNQKSAAGYPDYYCKWQGLPYSECSWEDGALIAKKFQVCIDEYFSRNQSKTTPFKDCKILKQRPRFVALKKQPSYIGGHENLELRDYQLNGLNWLAHSWCKGNSCILADEMGLGKTIQTISFLNYLFHEHQLYGPFLLVVPLSTLTSWQREIQTWAPQMNAVVYLGDITSRNMIRTHEWIHPQTKRLKFNILLTTYEILLKDKSFLGGLNWVFIGVDEAHRLKNDDSLLYKTLIDFKSNHRLLITGTPLQNSLKELWSLLHFIMPEKFSSWEDFEEEHGKGREFGYASLHKELEPFLLRRVKKDVEKSLPAKVEQILRMEMSALQKQYYKWILTRNYKALSKGSKGSTSGFLNIMMELKKCCNHCYLIKPPDDNEFYNKQEALQHLIRSSGKLILLDKLLIRLRERGNRVLIFSQMVRMLDILAEYLKYRQFPFQRLDGSIKGELRKQALDHFNAEGSEDFCFLLSTRAGGLGINLASADTVVIFDSDWNPQNDLQAQARAHRIGQKKQVNIYRLVTKGSVEEDILERAKKKMVLDHLVIQRMDTTGKTVLHTGSTPSRYICLFFHINLCLTKNTYELFCYEILKRAETRENEPGPLTVGDELLSQFKVANFSNMDEDDIELEPEQNLRNWEEIIPEVQRRRIEEEEKQKELEEIYMLPRMRNCAKQISFNGSEGKCGRSRRYSGSDSDSISERKQPKKRGRPRTIPRENIKGFSDAEIRRFIKSYKKFGGPLERLDAIARDAELVDKSETDLRCLGELVHNGCIKALKDNSFGQERAGGRLGKVKGPTFRISGVQVNAKLVISHEEELAALHKSIPSDPEERKRYVIPCHTKAAHFDIDWGKEDDSNLLIGIYEYGYGSWEMIKMDPDLSLTQKILPDDPDKKPQAKQLQTRADYLIKLLNKDLARKEVQRLTGAVSKVNEVKSENKEKSKKVSLLDIPVHITATSEPVPISEESEELDQKTFSVCKERMRPVKAALKQLDRPEKGLSEREQLEHTRQCLIKIGDHITECLKEYTNPEQIKQWRKNLWIFVSKFTEFDARKLHKLYKHAIKKRQESQVIFSDSSKYKNLYSKIYNWFIKYQFKNTNHDDSSRDSYSSDRHLSQYHDRLKDRHQGDAYKKSDSRKRYYSDSKHRKLDDHRSRDHRSNLEGSLKDSRPHSDHRSHSDHRIHLDHHSTSEYSHHKSSRDYRYHSDWQMDHRASGSGPRSPLDQRSPYGSRSPLEHRSPFEHSSDHRSTPEHTWSSRKT</sequence>
<evidence type="ECO:0000256" key="9">
    <source>
        <dbReference type="ARBA" id="ARBA00023242"/>
    </source>
</evidence>
<dbReference type="PROSITE" id="PS51194">
    <property type="entry name" value="HELICASE_CTER"/>
    <property type="match status" value="1"/>
</dbReference>
<dbReference type="GO" id="GO:0140658">
    <property type="term" value="F:ATP-dependent chromatin remodeler activity"/>
    <property type="evidence" value="ECO:0007669"/>
    <property type="project" value="TreeGrafter"/>
</dbReference>
<dbReference type="FunFam" id="2.40.50.40:FF:000008">
    <property type="entry name" value="Chromodomain-helicase-DNA-binding protein 2 isoform 1"/>
    <property type="match status" value="1"/>
</dbReference>
<evidence type="ECO:0000256" key="12">
    <source>
        <dbReference type="SAM" id="MobiDB-lite"/>
    </source>
</evidence>
<keyword evidence="2" id="KW-0677">Repeat</keyword>
<dbReference type="InterPro" id="IPR023780">
    <property type="entry name" value="Chromo_domain"/>
</dbReference>
<comment type="catalytic activity">
    <reaction evidence="10">
        <text>ATP + H2O = ADP + phosphate + H(+)</text>
        <dbReference type="Rhea" id="RHEA:13065"/>
        <dbReference type="ChEBI" id="CHEBI:15377"/>
        <dbReference type="ChEBI" id="CHEBI:15378"/>
        <dbReference type="ChEBI" id="CHEBI:30616"/>
        <dbReference type="ChEBI" id="CHEBI:43474"/>
        <dbReference type="ChEBI" id="CHEBI:456216"/>
    </reaction>
</comment>
<evidence type="ECO:0000313" key="16">
    <source>
        <dbReference type="Ensembl" id="ENSFTIP00000020285.1"/>
    </source>
</evidence>
<keyword evidence="6" id="KW-0805">Transcription regulation</keyword>
<keyword evidence="3" id="KW-0547">Nucleotide-binding</keyword>
<dbReference type="GO" id="GO:0003682">
    <property type="term" value="F:chromatin binding"/>
    <property type="evidence" value="ECO:0007669"/>
    <property type="project" value="TreeGrafter"/>
</dbReference>
<dbReference type="GO" id="GO:0016887">
    <property type="term" value="F:ATP hydrolysis activity"/>
    <property type="evidence" value="ECO:0007669"/>
    <property type="project" value="TreeGrafter"/>
</dbReference>
<dbReference type="FunFam" id="1.10.10.60:FF:000106">
    <property type="entry name" value="Chromodomain-helicase-DNA-binding protein 2 isoform 1"/>
    <property type="match status" value="1"/>
</dbReference>
<dbReference type="PANTHER" id="PTHR45623">
    <property type="entry name" value="CHROMODOMAIN-HELICASE-DNA-BINDING PROTEIN 3-RELATED-RELATED"/>
    <property type="match status" value="1"/>
</dbReference>
<dbReference type="InterPro" id="IPR000953">
    <property type="entry name" value="Chromo/chromo_shadow_dom"/>
</dbReference>
<dbReference type="Proteomes" id="UP000694562">
    <property type="component" value="Unplaced"/>
</dbReference>
<dbReference type="FunFam" id="3.40.50.300:FF:000130">
    <property type="entry name" value="Chromodomain-helicase-DNA-binding protein 2 isoform 1"/>
    <property type="match status" value="1"/>
</dbReference>
<keyword evidence="7" id="KW-0238">DNA-binding</keyword>
<dbReference type="Pfam" id="PF23588">
    <property type="entry name" value="HTH_CHD1_Hrp3"/>
    <property type="match status" value="1"/>
</dbReference>
<evidence type="ECO:0000256" key="5">
    <source>
        <dbReference type="ARBA" id="ARBA00022840"/>
    </source>
</evidence>
<dbReference type="Gene3D" id="2.40.50.40">
    <property type="match status" value="2"/>
</dbReference>
<dbReference type="Gene3D" id="3.40.50.10810">
    <property type="entry name" value="Tandem AAA-ATPase domain"/>
    <property type="match status" value="1"/>
</dbReference>
<dbReference type="InterPro" id="IPR000330">
    <property type="entry name" value="SNF2_N"/>
</dbReference>
<dbReference type="Pfam" id="PF00385">
    <property type="entry name" value="Chromo"/>
    <property type="match status" value="2"/>
</dbReference>
<dbReference type="PROSITE" id="PS50013">
    <property type="entry name" value="CHROMO_2"/>
    <property type="match status" value="2"/>
</dbReference>
<dbReference type="InterPro" id="IPR001650">
    <property type="entry name" value="Helicase_C-like"/>
</dbReference>
<dbReference type="Pfam" id="PF00176">
    <property type="entry name" value="SNF2-rel_dom"/>
    <property type="match status" value="1"/>
</dbReference>
<dbReference type="SMART" id="SM00490">
    <property type="entry name" value="HELICc"/>
    <property type="match status" value="1"/>
</dbReference>
<evidence type="ECO:0000313" key="17">
    <source>
        <dbReference type="Proteomes" id="UP000694562"/>
    </source>
</evidence>
<dbReference type="Gene3D" id="1.10.10.60">
    <property type="entry name" value="Homeodomain-like"/>
    <property type="match status" value="1"/>
</dbReference>
<dbReference type="Pfam" id="PF13907">
    <property type="entry name" value="CHD1-like_C"/>
    <property type="match status" value="1"/>
</dbReference>
<dbReference type="Ensembl" id="ENSFTIT00000021126.1">
    <property type="protein sequence ID" value="ENSFTIP00000020285.1"/>
    <property type="gene ID" value="ENSFTIG00000012494.1"/>
</dbReference>
<feature type="region of interest" description="Disordered" evidence="12">
    <location>
        <begin position="1"/>
        <end position="82"/>
    </location>
</feature>
<feature type="domain" description="Chromo" evidence="13">
    <location>
        <begin position="219"/>
        <end position="282"/>
    </location>
</feature>
<dbReference type="SUPFAM" id="SSF54160">
    <property type="entry name" value="Chromo domain-like"/>
    <property type="match status" value="2"/>
</dbReference>
<evidence type="ECO:0000256" key="3">
    <source>
        <dbReference type="ARBA" id="ARBA00022741"/>
    </source>
</evidence>
<feature type="compositionally biased region" description="Basic residues" evidence="12">
    <location>
        <begin position="923"/>
        <end position="932"/>
    </location>
</feature>
<dbReference type="Pfam" id="PF18375">
    <property type="entry name" value="CDH1_2_SANT_HL1"/>
    <property type="match status" value="1"/>
</dbReference>
<feature type="coiled-coil region" evidence="11">
    <location>
        <begin position="855"/>
        <end position="882"/>
    </location>
</feature>
<feature type="domain" description="Chromo" evidence="13">
    <location>
        <begin position="102"/>
        <end position="194"/>
    </location>
</feature>
<evidence type="ECO:0008006" key="18">
    <source>
        <dbReference type="Google" id="ProtNLM"/>
    </source>
</evidence>
<keyword evidence="4" id="KW-0378">Hydrolase</keyword>
<reference evidence="16" key="2">
    <citation type="submission" date="2025-09" db="UniProtKB">
        <authorList>
            <consortium name="Ensembl"/>
        </authorList>
    </citation>
    <scope>IDENTIFICATION</scope>
</reference>
<evidence type="ECO:0000256" key="10">
    <source>
        <dbReference type="ARBA" id="ARBA00049360"/>
    </source>
</evidence>
<feature type="compositionally biased region" description="Basic and acidic residues" evidence="12">
    <location>
        <begin position="1332"/>
        <end position="1427"/>
    </location>
</feature>
<dbReference type="Gene3D" id="3.40.50.300">
    <property type="entry name" value="P-loop containing nucleotide triphosphate hydrolases"/>
    <property type="match status" value="1"/>
</dbReference>